<dbReference type="InterPro" id="IPR052038">
    <property type="entry name" value="Type-VII_TA_antitoxin"/>
</dbReference>
<dbReference type="KEGG" id="nall:PP769_16200"/>
<dbReference type="CDD" id="cd05403">
    <property type="entry name" value="NT_KNTase_like"/>
    <property type="match status" value="1"/>
</dbReference>
<feature type="domain" description="Polymerase nucleotidyl transferase" evidence="10">
    <location>
        <begin position="15"/>
        <end position="94"/>
    </location>
</feature>
<keyword evidence="8" id="KW-0460">Magnesium</keyword>
<name>A0AA96JRH0_9BACT</name>
<evidence type="ECO:0000256" key="9">
    <source>
        <dbReference type="ARBA" id="ARBA00038276"/>
    </source>
</evidence>
<evidence type="ECO:0000313" key="11">
    <source>
        <dbReference type="EMBL" id="WNM57492.1"/>
    </source>
</evidence>
<dbReference type="Gene3D" id="3.30.460.10">
    <property type="entry name" value="Beta Polymerase, domain 2"/>
    <property type="match status" value="1"/>
</dbReference>
<keyword evidence="4" id="KW-0548">Nucleotidyltransferase</keyword>
<keyword evidence="3" id="KW-0808">Transferase</keyword>
<reference evidence="11 12" key="1">
    <citation type="submission" date="2023-01" db="EMBL/GenBank/DDBJ databases">
        <title>Cultivation and genomic characterization of new, ubiquitous marine nitrite-oxidizing bacteria from the Nitrospirales.</title>
        <authorList>
            <person name="Mueller A.J."/>
            <person name="Daebeler A."/>
            <person name="Herbold C.W."/>
            <person name="Kirkegaard R.H."/>
            <person name="Daims H."/>
        </authorList>
    </citation>
    <scope>NUCLEOTIDE SEQUENCE [LARGE SCALE GENOMIC DNA]</scope>
    <source>
        <strain evidence="11 12">VA</strain>
    </source>
</reference>
<dbReference type="EMBL" id="CP116967">
    <property type="protein sequence ID" value="WNM57492.1"/>
    <property type="molecule type" value="Genomic_DNA"/>
</dbReference>
<keyword evidence="2" id="KW-1277">Toxin-antitoxin system</keyword>
<dbReference type="PANTHER" id="PTHR33571">
    <property type="entry name" value="SSL8005 PROTEIN"/>
    <property type="match status" value="1"/>
</dbReference>
<evidence type="ECO:0000256" key="2">
    <source>
        <dbReference type="ARBA" id="ARBA00022649"/>
    </source>
</evidence>
<comment type="cofactor">
    <cofactor evidence="1">
        <name>Mg(2+)</name>
        <dbReference type="ChEBI" id="CHEBI:18420"/>
    </cofactor>
</comment>
<keyword evidence="7" id="KW-0067">ATP-binding</keyword>
<accession>A0AA96JRH0</accession>
<gene>
    <name evidence="11" type="ORF">PP769_16200</name>
</gene>
<evidence type="ECO:0000256" key="8">
    <source>
        <dbReference type="ARBA" id="ARBA00022842"/>
    </source>
</evidence>
<dbReference type="SUPFAM" id="SSF81301">
    <property type="entry name" value="Nucleotidyltransferase"/>
    <property type="match status" value="1"/>
</dbReference>
<dbReference type="Pfam" id="PF01909">
    <property type="entry name" value="NTP_transf_2"/>
    <property type="match status" value="1"/>
</dbReference>
<evidence type="ECO:0000313" key="12">
    <source>
        <dbReference type="Proteomes" id="UP001302719"/>
    </source>
</evidence>
<evidence type="ECO:0000256" key="7">
    <source>
        <dbReference type="ARBA" id="ARBA00022840"/>
    </source>
</evidence>
<protein>
    <submittedName>
        <fullName evidence="11">Nucleotidyltransferase family protein</fullName>
    </submittedName>
</protein>
<comment type="similarity">
    <text evidence="9">Belongs to the MntA antitoxin family.</text>
</comment>
<dbReference type="AlphaFoldDB" id="A0AA96JRH0"/>
<dbReference type="GO" id="GO:0005524">
    <property type="term" value="F:ATP binding"/>
    <property type="evidence" value="ECO:0007669"/>
    <property type="project" value="UniProtKB-KW"/>
</dbReference>
<dbReference type="Proteomes" id="UP001302719">
    <property type="component" value="Chromosome"/>
</dbReference>
<organism evidence="11 12">
    <name type="scientific">Candidatus Nitrospira allomarina</name>
    <dbReference type="NCBI Taxonomy" id="3020900"/>
    <lineage>
        <taxon>Bacteria</taxon>
        <taxon>Pseudomonadati</taxon>
        <taxon>Nitrospirota</taxon>
        <taxon>Nitrospiria</taxon>
        <taxon>Nitrospirales</taxon>
        <taxon>Nitrospiraceae</taxon>
        <taxon>Nitrospira</taxon>
    </lineage>
</organism>
<evidence type="ECO:0000259" key="10">
    <source>
        <dbReference type="Pfam" id="PF01909"/>
    </source>
</evidence>
<keyword evidence="12" id="KW-1185">Reference proteome</keyword>
<sequence length="97" mass="11282">MNHKNLVSLLGSRREEIVRRFAIKTLGIFGSAARDEMHEGSDIDVLVEFQSYPTFDAYMDLKFYLEDLFQTNVDLVLEDTVKPRMRSLIEKDLIRVA</sequence>
<keyword evidence="6" id="KW-0547">Nucleotide-binding</keyword>
<keyword evidence="5" id="KW-0479">Metal-binding</keyword>
<evidence type="ECO:0000256" key="1">
    <source>
        <dbReference type="ARBA" id="ARBA00001946"/>
    </source>
</evidence>
<dbReference type="GO" id="GO:0016779">
    <property type="term" value="F:nucleotidyltransferase activity"/>
    <property type="evidence" value="ECO:0007669"/>
    <property type="project" value="UniProtKB-KW"/>
</dbReference>
<dbReference type="InterPro" id="IPR002934">
    <property type="entry name" value="Polymerase_NTP_transf_dom"/>
</dbReference>
<dbReference type="PANTHER" id="PTHR33571:SF14">
    <property type="entry name" value="PROTEIN ADENYLYLTRANSFERASE MJ0435-RELATED"/>
    <property type="match status" value="1"/>
</dbReference>
<proteinExistence type="inferred from homology"/>
<dbReference type="RefSeq" id="WP_312642028.1">
    <property type="nucleotide sequence ID" value="NZ_CP116967.1"/>
</dbReference>
<evidence type="ECO:0000256" key="6">
    <source>
        <dbReference type="ARBA" id="ARBA00022741"/>
    </source>
</evidence>
<evidence type="ECO:0000256" key="4">
    <source>
        <dbReference type="ARBA" id="ARBA00022695"/>
    </source>
</evidence>
<dbReference type="GO" id="GO:0046872">
    <property type="term" value="F:metal ion binding"/>
    <property type="evidence" value="ECO:0007669"/>
    <property type="project" value="UniProtKB-KW"/>
</dbReference>
<evidence type="ECO:0000256" key="3">
    <source>
        <dbReference type="ARBA" id="ARBA00022679"/>
    </source>
</evidence>
<evidence type="ECO:0000256" key="5">
    <source>
        <dbReference type="ARBA" id="ARBA00022723"/>
    </source>
</evidence>
<dbReference type="InterPro" id="IPR043519">
    <property type="entry name" value="NT_sf"/>
</dbReference>